<dbReference type="Proteomes" id="UP000220914">
    <property type="component" value="Unassembled WGS sequence"/>
</dbReference>
<evidence type="ECO:0000313" key="12">
    <source>
        <dbReference type="Proteomes" id="UP000465302"/>
    </source>
</evidence>
<evidence type="ECO:0000256" key="1">
    <source>
        <dbReference type="ARBA" id="ARBA00004651"/>
    </source>
</evidence>
<dbReference type="OrthoDB" id="9775268at2"/>
<reference evidence="9" key="3">
    <citation type="submission" date="2020-02" db="EMBL/GenBank/DDBJ databases">
        <authorList>
            <person name="Matsumoto Y."/>
            <person name="Motooka D."/>
            <person name="Nakamura S."/>
        </authorList>
    </citation>
    <scope>NUCLEOTIDE SEQUENCE</scope>
    <source>
        <strain evidence="9">JCM 6377</strain>
    </source>
</reference>
<gene>
    <name evidence="10" type="ORF">CQY20_08850</name>
    <name evidence="9" type="ORF">MAGR_29360</name>
</gene>
<evidence type="ECO:0000313" key="9">
    <source>
        <dbReference type="EMBL" id="GFG51495.1"/>
    </source>
</evidence>
<protein>
    <submittedName>
        <fullName evidence="9">MFS transporter</fullName>
    </submittedName>
</protein>
<reference evidence="9 12" key="2">
    <citation type="journal article" date="2019" name="Emerg. Microbes Infect.">
        <title>Comprehensive subspecies identification of 175 nontuberculous mycobacteria species based on 7547 genomic profiles.</title>
        <authorList>
            <person name="Matsumoto Y."/>
            <person name="Kinjo T."/>
            <person name="Motooka D."/>
            <person name="Nabeya D."/>
            <person name="Jung N."/>
            <person name="Uechi K."/>
            <person name="Horii T."/>
            <person name="Iida T."/>
            <person name="Fujita J."/>
            <person name="Nakamura S."/>
        </authorList>
    </citation>
    <scope>NUCLEOTIDE SEQUENCE [LARGE SCALE GENOMIC DNA]</scope>
    <source>
        <strain evidence="9 12">JCM 6377</strain>
    </source>
</reference>
<dbReference type="Gene3D" id="1.20.1250.20">
    <property type="entry name" value="MFS general substrate transporter like domains"/>
    <property type="match status" value="1"/>
</dbReference>
<evidence type="ECO:0000313" key="11">
    <source>
        <dbReference type="Proteomes" id="UP000220914"/>
    </source>
</evidence>
<dbReference type="AlphaFoldDB" id="A0A2A7N7F4"/>
<dbReference type="Pfam" id="PF05977">
    <property type="entry name" value="MFS_3"/>
    <property type="match status" value="1"/>
</dbReference>
<feature type="transmembrane region" description="Helical" evidence="7">
    <location>
        <begin position="187"/>
        <end position="209"/>
    </location>
</feature>
<evidence type="ECO:0000256" key="5">
    <source>
        <dbReference type="ARBA" id="ARBA00022989"/>
    </source>
</evidence>
<evidence type="ECO:0000313" key="10">
    <source>
        <dbReference type="EMBL" id="PEG39985.1"/>
    </source>
</evidence>
<feature type="transmembrane region" description="Helical" evidence="7">
    <location>
        <begin position="238"/>
        <end position="257"/>
    </location>
</feature>
<dbReference type="PANTHER" id="PTHR23513">
    <property type="entry name" value="INTEGRAL MEMBRANE EFFLUX PROTEIN-RELATED"/>
    <property type="match status" value="1"/>
</dbReference>
<dbReference type="RefSeq" id="WP_097939703.1">
    <property type="nucleotide sequence ID" value="NZ_BLKS01000001.1"/>
</dbReference>
<feature type="transmembrane region" description="Helical" evidence="7">
    <location>
        <begin position="118"/>
        <end position="137"/>
    </location>
</feature>
<comment type="caution">
    <text evidence="10">The sequence shown here is derived from an EMBL/GenBank/DDBJ whole genome shotgun (WGS) entry which is preliminary data.</text>
</comment>
<feature type="transmembrane region" description="Helical" evidence="7">
    <location>
        <begin position="303"/>
        <end position="323"/>
    </location>
</feature>
<name>A0A2A7N7F4_MYCAG</name>
<feature type="transmembrane region" description="Helical" evidence="7">
    <location>
        <begin position="391"/>
        <end position="408"/>
    </location>
</feature>
<dbReference type="CDD" id="cd06173">
    <property type="entry name" value="MFS_MefA_like"/>
    <property type="match status" value="1"/>
</dbReference>
<evidence type="ECO:0000259" key="8">
    <source>
        <dbReference type="PROSITE" id="PS50850"/>
    </source>
</evidence>
<dbReference type="EMBL" id="PDCP01000012">
    <property type="protein sequence ID" value="PEG39985.1"/>
    <property type="molecule type" value="Genomic_DNA"/>
</dbReference>
<keyword evidence="2" id="KW-0813">Transport</keyword>
<feature type="transmembrane region" description="Helical" evidence="7">
    <location>
        <begin position="61"/>
        <end position="81"/>
    </location>
</feature>
<dbReference type="InterPro" id="IPR010290">
    <property type="entry name" value="TM_effector"/>
</dbReference>
<keyword evidence="4 7" id="KW-0812">Transmembrane</keyword>
<feature type="transmembrane region" description="Helical" evidence="7">
    <location>
        <begin position="329"/>
        <end position="352"/>
    </location>
</feature>
<keyword evidence="3" id="KW-1003">Cell membrane</keyword>
<dbReference type="Proteomes" id="UP000465302">
    <property type="component" value="Unassembled WGS sequence"/>
</dbReference>
<reference evidence="10 11" key="1">
    <citation type="submission" date="2017-10" db="EMBL/GenBank/DDBJ databases">
        <title>The new phylogeny of genus Mycobacterium.</title>
        <authorList>
            <person name="Tortoli E."/>
            <person name="Trovato A."/>
            <person name="Cirillo D.M."/>
        </authorList>
    </citation>
    <scope>NUCLEOTIDE SEQUENCE [LARGE SCALE GENOMIC DNA]</scope>
    <source>
        <strain evidence="10 11">CCUG37673</strain>
    </source>
</reference>
<evidence type="ECO:0000256" key="3">
    <source>
        <dbReference type="ARBA" id="ARBA00022475"/>
    </source>
</evidence>
<evidence type="ECO:0000256" key="4">
    <source>
        <dbReference type="ARBA" id="ARBA00022692"/>
    </source>
</evidence>
<dbReference type="InterPro" id="IPR020846">
    <property type="entry name" value="MFS_dom"/>
</dbReference>
<proteinExistence type="predicted"/>
<feature type="domain" description="Major facilitator superfamily (MFS) profile" evidence="8">
    <location>
        <begin position="28"/>
        <end position="415"/>
    </location>
</feature>
<evidence type="ECO:0000256" key="6">
    <source>
        <dbReference type="ARBA" id="ARBA00023136"/>
    </source>
</evidence>
<feature type="transmembrane region" description="Helical" evidence="7">
    <location>
        <begin position="277"/>
        <end position="296"/>
    </location>
</feature>
<dbReference type="SUPFAM" id="SSF103473">
    <property type="entry name" value="MFS general substrate transporter"/>
    <property type="match status" value="1"/>
</dbReference>
<keyword evidence="5 7" id="KW-1133">Transmembrane helix</keyword>
<comment type="subcellular location">
    <subcellularLocation>
        <location evidence="1">Cell membrane</location>
        <topology evidence="1">Multi-pass membrane protein</topology>
    </subcellularLocation>
</comment>
<feature type="transmembrane region" description="Helical" evidence="7">
    <location>
        <begin position="364"/>
        <end position="385"/>
    </location>
</feature>
<dbReference type="PANTHER" id="PTHR23513:SF11">
    <property type="entry name" value="STAPHYLOFERRIN A TRANSPORTER"/>
    <property type="match status" value="1"/>
</dbReference>
<evidence type="ECO:0000256" key="7">
    <source>
        <dbReference type="SAM" id="Phobius"/>
    </source>
</evidence>
<dbReference type="PROSITE" id="PS50850">
    <property type="entry name" value="MFS"/>
    <property type="match status" value="1"/>
</dbReference>
<keyword evidence="6 7" id="KW-0472">Membrane</keyword>
<feature type="transmembrane region" description="Helical" evidence="7">
    <location>
        <begin position="93"/>
        <end position="112"/>
    </location>
</feature>
<keyword evidence="11" id="KW-1185">Reference proteome</keyword>
<accession>A0A2A7N7F4</accession>
<evidence type="ECO:0000256" key="2">
    <source>
        <dbReference type="ARBA" id="ARBA00022448"/>
    </source>
</evidence>
<sequence length="424" mass="43357">MTETAHGDASVEAAATDAQPRHPLRNRRFVAYWLAGIVSNIGTWLQSVTAGVVIYEVTGSALMVGVLGFANFVPVFLLALPGGYLADRYGPRAVIIVAHAVAFVIGVVLTVLACLGLANAAVLIATAALFGISYAIAKPALSSMVPALVPKDILPKATAVNTLQFTVGQIGGSLLSSAILVTAGAPWAFGVNCVSFLGPIAAMIVIGPIGRSAKQRRQDLEDSDGGALRLARRTPPMITLLLTVALANAAVEGLRTLSPAFVTLGLHIDVSHSGLLIASYSGGSLAGLLIFGGVYARIGGFRMLLCAFGLTAVGAVALGTTTLVTVAALGAGVIGIGFSFTIPVLNSTLLLLSPDEYRGRVMSLFAMAHLGVRPVWSLAAGAVTSALGPRWALGVLAIVSAVTLAGVLRLRDVTEHPPVGDAVS</sequence>
<dbReference type="EMBL" id="BLKS01000001">
    <property type="protein sequence ID" value="GFG51495.1"/>
    <property type="molecule type" value="Genomic_DNA"/>
</dbReference>
<feature type="transmembrane region" description="Helical" evidence="7">
    <location>
        <begin position="29"/>
        <end position="55"/>
    </location>
</feature>
<dbReference type="GO" id="GO:0005886">
    <property type="term" value="C:plasma membrane"/>
    <property type="evidence" value="ECO:0007669"/>
    <property type="project" value="UniProtKB-SubCell"/>
</dbReference>
<organism evidence="10 11">
    <name type="scientific">Mycolicibacterium agri</name>
    <name type="common">Mycobacterium agri</name>
    <dbReference type="NCBI Taxonomy" id="36811"/>
    <lineage>
        <taxon>Bacteria</taxon>
        <taxon>Bacillati</taxon>
        <taxon>Actinomycetota</taxon>
        <taxon>Actinomycetes</taxon>
        <taxon>Mycobacteriales</taxon>
        <taxon>Mycobacteriaceae</taxon>
        <taxon>Mycolicibacterium</taxon>
    </lineage>
</organism>
<dbReference type="GO" id="GO:0022857">
    <property type="term" value="F:transmembrane transporter activity"/>
    <property type="evidence" value="ECO:0007669"/>
    <property type="project" value="InterPro"/>
</dbReference>
<dbReference type="InterPro" id="IPR036259">
    <property type="entry name" value="MFS_trans_sf"/>
</dbReference>